<reference evidence="2 3" key="1">
    <citation type="submission" date="2016-04" db="EMBL/GenBank/DDBJ databases">
        <title>Draft genome sequence of Janthinobacterium psychrotolerans sp. nov., isolated from freshwater sediments in Denmark.</title>
        <authorList>
            <person name="Gong X."/>
            <person name="Skrivergaard S."/>
            <person name="Korsgaard B.S."/>
            <person name="Schreiber L."/>
            <person name="Marshall I.P."/>
            <person name="Finster K."/>
            <person name="Schramm A."/>
        </authorList>
    </citation>
    <scope>NUCLEOTIDE SEQUENCE [LARGE SCALE GENOMIC DNA]</scope>
    <source>
        <strain evidence="2 3">S3-2</strain>
    </source>
</reference>
<protein>
    <recommendedName>
        <fullName evidence="4">Lipoprotein</fullName>
    </recommendedName>
</protein>
<dbReference type="PROSITE" id="PS51257">
    <property type="entry name" value="PROKAR_LIPOPROTEIN"/>
    <property type="match status" value="1"/>
</dbReference>
<dbReference type="AlphaFoldDB" id="A0A1A7BV02"/>
<keyword evidence="1" id="KW-0732">Signal</keyword>
<dbReference type="RefSeq" id="WP_065310289.1">
    <property type="nucleotide sequence ID" value="NZ_LOCQ01000061.1"/>
</dbReference>
<evidence type="ECO:0000256" key="1">
    <source>
        <dbReference type="SAM" id="SignalP"/>
    </source>
</evidence>
<evidence type="ECO:0000313" key="2">
    <source>
        <dbReference type="EMBL" id="OBV37332.1"/>
    </source>
</evidence>
<dbReference type="Proteomes" id="UP000092713">
    <property type="component" value="Unassembled WGS sequence"/>
</dbReference>
<proteinExistence type="predicted"/>
<evidence type="ECO:0000313" key="3">
    <source>
        <dbReference type="Proteomes" id="UP000092713"/>
    </source>
</evidence>
<dbReference type="EMBL" id="LOCQ01000061">
    <property type="protein sequence ID" value="OBV37332.1"/>
    <property type="molecule type" value="Genomic_DNA"/>
</dbReference>
<keyword evidence="3" id="KW-1185">Reference proteome</keyword>
<accession>A0A1A7BV02</accession>
<dbReference type="STRING" id="1747903.ASR47_1002390"/>
<name>A0A1A7BV02_9BURK</name>
<gene>
    <name evidence="2" type="ORF">ASR47_1002390</name>
</gene>
<evidence type="ECO:0008006" key="4">
    <source>
        <dbReference type="Google" id="ProtNLM"/>
    </source>
</evidence>
<dbReference type="OrthoDB" id="7068850at2"/>
<organism evidence="2 3">
    <name type="scientific">Janthinobacterium psychrotolerans</name>
    <dbReference type="NCBI Taxonomy" id="1747903"/>
    <lineage>
        <taxon>Bacteria</taxon>
        <taxon>Pseudomonadati</taxon>
        <taxon>Pseudomonadota</taxon>
        <taxon>Betaproteobacteria</taxon>
        <taxon>Burkholderiales</taxon>
        <taxon>Oxalobacteraceae</taxon>
        <taxon>Janthinobacterium</taxon>
    </lineage>
</organism>
<feature type="signal peptide" evidence="1">
    <location>
        <begin position="1"/>
        <end position="19"/>
    </location>
</feature>
<sequence length="243" mass="26169">MKRTLPALFAIALILSACGKKETATPDAPAPVATGTTDLAAKAQVKAAAASLPQADPATPSASYVDITSGNQLMYSYIALSGVPPDYAAVAQRISREYTSTDDAFRKQEVLDAIKPQIDARVSEAKTRRYLRYQINGQGALSPYAMDKGAFPAKFAEAGTYYYMYDNGDYKLGFTNGDGYSLLKVDQEAARKIEAARSSYKNFAIVVYAYAQEADMSARQVKAQIVKVAIKLNGEEIPVSAAM</sequence>
<feature type="chain" id="PRO_5008355337" description="Lipoprotein" evidence="1">
    <location>
        <begin position="20"/>
        <end position="243"/>
    </location>
</feature>
<dbReference type="PATRIC" id="fig|1747903.4.peg.840"/>
<comment type="caution">
    <text evidence="2">The sequence shown here is derived from an EMBL/GenBank/DDBJ whole genome shotgun (WGS) entry which is preliminary data.</text>
</comment>